<dbReference type="Proteomes" id="UP000572051">
    <property type="component" value="Unassembled WGS sequence"/>
</dbReference>
<comment type="caution">
    <text evidence="2">The sequence shown here is derived from an EMBL/GenBank/DDBJ whole genome shotgun (WGS) entry which is preliminary data.</text>
</comment>
<evidence type="ECO:0000313" key="2">
    <source>
        <dbReference type="EMBL" id="NYJ37380.1"/>
    </source>
</evidence>
<gene>
    <name evidence="2" type="ORF">HNR10_005261</name>
</gene>
<proteinExistence type="predicted"/>
<feature type="compositionally biased region" description="Pro residues" evidence="1">
    <location>
        <begin position="351"/>
        <end position="362"/>
    </location>
</feature>
<organism evidence="2 3">
    <name type="scientific">Nocardiopsis aegyptia</name>
    <dbReference type="NCBI Taxonomy" id="220378"/>
    <lineage>
        <taxon>Bacteria</taxon>
        <taxon>Bacillati</taxon>
        <taxon>Actinomycetota</taxon>
        <taxon>Actinomycetes</taxon>
        <taxon>Streptosporangiales</taxon>
        <taxon>Nocardiopsidaceae</taxon>
        <taxon>Nocardiopsis</taxon>
    </lineage>
</organism>
<dbReference type="EMBL" id="JACCFS010000001">
    <property type="protein sequence ID" value="NYJ37380.1"/>
    <property type="molecule type" value="Genomic_DNA"/>
</dbReference>
<evidence type="ECO:0000313" key="3">
    <source>
        <dbReference type="Proteomes" id="UP000572051"/>
    </source>
</evidence>
<reference evidence="2 3" key="1">
    <citation type="submission" date="2020-07" db="EMBL/GenBank/DDBJ databases">
        <title>Sequencing the genomes of 1000 actinobacteria strains.</title>
        <authorList>
            <person name="Klenk H.-P."/>
        </authorList>
    </citation>
    <scope>NUCLEOTIDE SEQUENCE [LARGE SCALE GENOMIC DNA]</scope>
    <source>
        <strain evidence="2 3">DSM 44442</strain>
    </source>
</reference>
<sequence>MDSPRAAVVLVGRSPTPALLSALTLGAERLVLVASDGTLPVARRVAAAVEPLTDTASVRVLSVGPDPHDFRAAEDALAAVHRSLGGRPWFLDYTGGTKVMSVAAALFHDGALPADRHPSTRQWRHYLDAGRDALRTHDPAWPERPVVTGRVDLRTLARVHGAEWCEDRDPEPVRLVAQGGRQALDARYPNLSPAVRRGVVAEGRVLSHLRRHLAAAPDTEVLGPRRVADPFHADGSIADFDALVRHGHRVLCVEAKTRPGDVVARAGWTVAKARRVFGTAAQVLFVHTGPAVPSLREQVTAVNPALTARQVHVWSMADFLGRLTSFDDLRKAFFPPPAPVRAPARQGAGPGPEPAPPAARPRPPARHPGPGARPLLVTSLGGSRLGTLTALHAHRPGRALVLPSRQSVRDHVRESAARTLHAAERPDDPRPDAARLKEAGYRDRVRFTADPVEGSDADAVAAVALEWLAAEEARAEGAGAEGAGAAAAGDGEAPSPVIADITTGTKAMSLGLALAAREVGACVTYQVVHRRSIVCMAHGETALRGRAAVDWPLVLPGYAPLEGPLDARVGPVARTQVDTELLDAARAELIRAASGPVRVWMDASLPDPDASVTAHERPSLVLTFGDRAVGLAAPAWRRLRSPGAEPRPVSRGAWAQSVFAATTHLGVRCDVAGTVLALSRPGADLGRAGELVEWIAHADPREREPGAGLVFGDPLRPLLVAAAPGDLPPLLSTDVSRL</sequence>
<keyword evidence="3" id="KW-1185">Reference proteome</keyword>
<dbReference type="InterPro" id="IPR011335">
    <property type="entry name" value="Restrct_endonuc-II-like"/>
</dbReference>
<name>A0A7Z0JDE4_9ACTN</name>
<dbReference type="Gene3D" id="3.40.50.10770">
    <property type="entry name" value="Hypothetical protein VC1899 like domain (Restriction endonuclease-like)"/>
    <property type="match status" value="1"/>
</dbReference>
<protein>
    <submittedName>
        <fullName evidence="2">Uncharacterized protein</fullName>
    </submittedName>
</protein>
<dbReference type="AlphaFoldDB" id="A0A7Z0JDE4"/>
<dbReference type="RefSeq" id="WP_179828052.1">
    <property type="nucleotide sequence ID" value="NZ_JACCFS010000001.1"/>
</dbReference>
<evidence type="ECO:0000256" key="1">
    <source>
        <dbReference type="SAM" id="MobiDB-lite"/>
    </source>
</evidence>
<accession>A0A7Z0JDE4</accession>
<dbReference type="SUPFAM" id="SSF52980">
    <property type="entry name" value="Restriction endonuclease-like"/>
    <property type="match status" value="1"/>
</dbReference>
<feature type="region of interest" description="Disordered" evidence="1">
    <location>
        <begin position="337"/>
        <end position="377"/>
    </location>
</feature>